<keyword evidence="2" id="KW-1185">Reference proteome</keyword>
<organism evidence="1 2">
    <name type="scientific">Nosema granulosis</name>
    <dbReference type="NCBI Taxonomy" id="83296"/>
    <lineage>
        <taxon>Eukaryota</taxon>
        <taxon>Fungi</taxon>
        <taxon>Fungi incertae sedis</taxon>
        <taxon>Microsporidia</taxon>
        <taxon>Nosematidae</taxon>
        <taxon>Nosema</taxon>
    </lineage>
</organism>
<accession>A0A9P6GXI0</accession>
<protein>
    <submittedName>
        <fullName evidence="1">Uncharacterized protein</fullName>
    </submittedName>
</protein>
<comment type="caution">
    <text evidence="1">The sequence shown here is derived from an EMBL/GenBank/DDBJ whole genome shotgun (WGS) entry which is preliminary data.</text>
</comment>
<evidence type="ECO:0000313" key="2">
    <source>
        <dbReference type="Proteomes" id="UP000740883"/>
    </source>
</evidence>
<sequence>MSIPCNDIKENPCSTLVLIRFQRDHIFSSFLFLLSRDYLTGDSYFDECDLTLYFIQHKNIRLVILRLDVCFYIRKPPYPNLNFVIDNDFLYGVWFLIFFEDFKL</sequence>
<dbReference type="Proteomes" id="UP000740883">
    <property type="component" value="Unassembled WGS sequence"/>
</dbReference>
<dbReference type="EMBL" id="SBJO01000203">
    <property type="protein sequence ID" value="KAF9762186.1"/>
    <property type="molecule type" value="Genomic_DNA"/>
</dbReference>
<gene>
    <name evidence="1" type="ORF">NGRA_2181</name>
</gene>
<evidence type="ECO:0000313" key="1">
    <source>
        <dbReference type="EMBL" id="KAF9762186.1"/>
    </source>
</evidence>
<name>A0A9P6GXI0_9MICR</name>
<proteinExistence type="predicted"/>
<reference evidence="1 2" key="1">
    <citation type="journal article" date="2020" name="Genome Biol. Evol.">
        <title>Comparative genomics of strictly vertically transmitted, feminizing microsporidia endosymbionts of amphipod crustaceans.</title>
        <authorList>
            <person name="Cormier A."/>
            <person name="Chebbi M.A."/>
            <person name="Giraud I."/>
            <person name="Wattier R."/>
            <person name="Teixeira M."/>
            <person name="Gilbert C."/>
            <person name="Rigaud T."/>
            <person name="Cordaux R."/>
        </authorList>
    </citation>
    <scope>NUCLEOTIDE SEQUENCE [LARGE SCALE GENOMIC DNA]</scope>
    <source>
        <strain evidence="1 2">Ou3-Ou53</strain>
    </source>
</reference>
<dbReference type="AlphaFoldDB" id="A0A9P6GXI0"/>